<dbReference type="FunFam" id="3.30.60.60:FF:000001">
    <property type="entry name" value="Histone acetyltransferase"/>
    <property type="match status" value="1"/>
</dbReference>
<dbReference type="Proteomes" id="UP000789342">
    <property type="component" value="Unassembled WGS sequence"/>
</dbReference>
<comment type="catalytic activity">
    <reaction evidence="17">
        <text>L-lysyl-[histone] + acetyl-CoA = N(6)-acetyl-L-lysyl-[histone] + CoA + H(+)</text>
        <dbReference type="Rhea" id="RHEA:21992"/>
        <dbReference type="Rhea" id="RHEA-COMP:9845"/>
        <dbReference type="Rhea" id="RHEA-COMP:11338"/>
        <dbReference type="ChEBI" id="CHEBI:15378"/>
        <dbReference type="ChEBI" id="CHEBI:29969"/>
        <dbReference type="ChEBI" id="CHEBI:57287"/>
        <dbReference type="ChEBI" id="CHEBI:57288"/>
        <dbReference type="ChEBI" id="CHEBI:61930"/>
        <dbReference type="EC" id="2.3.1.48"/>
    </reaction>
    <physiologicalReaction direction="left-to-right" evidence="17">
        <dbReference type="Rhea" id="RHEA:21993"/>
    </physiologicalReaction>
</comment>
<keyword evidence="8" id="KW-0805">Transcription regulation</keyword>
<dbReference type="GO" id="GO:0000785">
    <property type="term" value="C:chromatin"/>
    <property type="evidence" value="ECO:0007669"/>
    <property type="project" value="TreeGrafter"/>
</dbReference>
<keyword evidence="5" id="KW-0227">DNA damage</keyword>
<dbReference type="Gene3D" id="3.30.60.60">
    <property type="entry name" value="N-acetyl transferase-like"/>
    <property type="match status" value="1"/>
</dbReference>
<evidence type="ECO:0000256" key="5">
    <source>
        <dbReference type="ARBA" id="ARBA00022763"/>
    </source>
</evidence>
<evidence type="ECO:0000256" key="7">
    <source>
        <dbReference type="ARBA" id="ARBA00022990"/>
    </source>
</evidence>
<dbReference type="PANTHER" id="PTHR10615:SF218">
    <property type="entry name" value="HISTONE ACETYLTRANSFERASE ESA1"/>
    <property type="match status" value="1"/>
</dbReference>
<dbReference type="CDD" id="cd04301">
    <property type="entry name" value="NAT_SF"/>
    <property type="match status" value="1"/>
</dbReference>
<dbReference type="FunFam" id="3.40.630.30:FF:000002">
    <property type="entry name" value="Histone acetyltransferase"/>
    <property type="match status" value="1"/>
</dbReference>
<dbReference type="Gene3D" id="3.40.630.30">
    <property type="match status" value="1"/>
</dbReference>
<feature type="domain" description="MYST-type HAT" evidence="20">
    <location>
        <begin position="192"/>
        <end position="467"/>
    </location>
</feature>
<feature type="region of interest" description="Disordered" evidence="19">
    <location>
        <begin position="100"/>
        <end position="165"/>
    </location>
</feature>
<evidence type="ECO:0000256" key="19">
    <source>
        <dbReference type="SAM" id="MobiDB-lite"/>
    </source>
</evidence>
<comment type="catalytic activity">
    <reaction evidence="16">
        <text>L-lysyl-[protein] + acetyl-CoA = N(6)-acetyl-L-lysyl-[protein] + CoA + H(+)</text>
        <dbReference type="Rhea" id="RHEA:45948"/>
        <dbReference type="Rhea" id="RHEA-COMP:9752"/>
        <dbReference type="Rhea" id="RHEA-COMP:10731"/>
        <dbReference type="ChEBI" id="CHEBI:15378"/>
        <dbReference type="ChEBI" id="CHEBI:29969"/>
        <dbReference type="ChEBI" id="CHEBI:57287"/>
        <dbReference type="ChEBI" id="CHEBI:57288"/>
        <dbReference type="ChEBI" id="CHEBI:61930"/>
    </reaction>
    <physiologicalReaction direction="left-to-right" evidence="16">
        <dbReference type="Rhea" id="RHEA:45949"/>
    </physiologicalReaction>
</comment>
<gene>
    <name evidence="21" type="ORF">AMORRO_LOCUS8215</name>
</gene>
<dbReference type="PANTHER" id="PTHR10615">
    <property type="entry name" value="HISTONE ACETYLTRANSFERASE"/>
    <property type="match status" value="1"/>
</dbReference>
<name>A0A9N9CSX6_9GLOM</name>
<keyword evidence="4" id="KW-0808">Transferase</keyword>
<evidence type="ECO:0000259" key="20">
    <source>
        <dbReference type="PROSITE" id="PS51726"/>
    </source>
</evidence>
<dbReference type="GO" id="GO:0003682">
    <property type="term" value="F:chromatin binding"/>
    <property type="evidence" value="ECO:0007669"/>
    <property type="project" value="TreeGrafter"/>
</dbReference>
<dbReference type="Pfam" id="PF01853">
    <property type="entry name" value="MOZ_SAS"/>
    <property type="match status" value="1"/>
</dbReference>
<evidence type="ECO:0000256" key="8">
    <source>
        <dbReference type="ARBA" id="ARBA00023015"/>
    </source>
</evidence>
<dbReference type="PROSITE" id="PS51726">
    <property type="entry name" value="MYST_HAT"/>
    <property type="match status" value="1"/>
</dbReference>
<accession>A0A9N9CSX6</accession>
<evidence type="ECO:0000256" key="17">
    <source>
        <dbReference type="ARBA" id="ARBA00048940"/>
    </source>
</evidence>
<evidence type="ECO:0000256" key="16">
    <source>
        <dbReference type="ARBA" id="ARBA00047787"/>
    </source>
</evidence>
<comment type="similarity">
    <text evidence="2">Belongs to the MYST (SAS/MOZ) family.</text>
</comment>
<dbReference type="InterPro" id="IPR040706">
    <property type="entry name" value="Zf-MYST"/>
</dbReference>
<dbReference type="InterPro" id="IPR025995">
    <property type="entry name" value="Tudor-knot"/>
</dbReference>
<evidence type="ECO:0000256" key="12">
    <source>
        <dbReference type="ARBA" id="ARBA00023242"/>
    </source>
</evidence>
<evidence type="ECO:0000313" key="21">
    <source>
        <dbReference type="EMBL" id="CAG8610877.1"/>
    </source>
</evidence>
<evidence type="ECO:0000256" key="11">
    <source>
        <dbReference type="ARBA" id="ARBA00023204"/>
    </source>
</evidence>
<dbReference type="InterPro" id="IPR036388">
    <property type="entry name" value="WH-like_DNA-bd_sf"/>
</dbReference>
<evidence type="ECO:0000256" key="15">
    <source>
        <dbReference type="ARBA" id="ARBA00047752"/>
    </source>
</evidence>
<dbReference type="GO" id="GO:0003712">
    <property type="term" value="F:transcription coregulator activity"/>
    <property type="evidence" value="ECO:0007669"/>
    <property type="project" value="TreeGrafter"/>
</dbReference>
<dbReference type="Gene3D" id="1.10.10.10">
    <property type="entry name" value="Winged helix-like DNA-binding domain superfamily/Winged helix DNA-binding domain"/>
    <property type="match status" value="1"/>
</dbReference>
<keyword evidence="10" id="KW-0804">Transcription</keyword>
<evidence type="ECO:0000256" key="10">
    <source>
        <dbReference type="ARBA" id="ARBA00023163"/>
    </source>
</evidence>
<feature type="region of interest" description="Disordered" evidence="19">
    <location>
        <begin position="1"/>
        <end position="22"/>
    </location>
</feature>
<evidence type="ECO:0000256" key="13">
    <source>
        <dbReference type="ARBA" id="ARBA00045805"/>
    </source>
</evidence>
<dbReference type="EMBL" id="CAJVPV010006817">
    <property type="protein sequence ID" value="CAG8610877.1"/>
    <property type="molecule type" value="Genomic_DNA"/>
</dbReference>
<dbReference type="AlphaFoldDB" id="A0A9N9CSX6"/>
<dbReference type="SUPFAM" id="SSF54160">
    <property type="entry name" value="Chromo domain-like"/>
    <property type="match status" value="1"/>
</dbReference>
<dbReference type="OrthoDB" id="787137at2759"/>
<keyword evidence="12" id="KW-0539">Nucleus</keyword>
<dbReference type="InterPro" id="IPR016181">
    <property type="entry name" value="Acyl_CoA_acyltransferase"/>
</dbReference>
<keyword evidence="6" id="KW-0156">Chromatin regulator</keyword>
<dbReference type="FunFam" id="1.10.10.10:FF:000022">
    <property type="entry name" value="Histone acetyltransferase"/>
    <property type="match status" value="1"/>
</dbReference>
<dbReference type="Gene3D" id="2.30.30.140">
    <property type="match status" value="1"/>
</dbReference>
<dbReference type="GO" id="GO:0004402">
    <property type="term" value="F:histone acetyltransferase activity"/>
    <property type="evidence" value="ECO:0007669"/>
    <property type="project" value="InterPro"/>
</dbReference>
<dbReference type="Pfam" id="PF11717">
    <property type="entry name" value="Tudor-knot"/>
    <property type="match status" value="1"/>
</dbReference>
<evidence type="ECO:0000256" key="9">
    <source>
        <dbReference type="ARBA" id="ARBA00023159"/>
    </source>
</evidence>
<evidence type="ECO:0000256" key="14">
    <source>
        <dbReference type="ARBA" id="ARBA00047557"/>
    </source>
</evidence>
<dbReference type="GO" id="GO:0005634">
    <property type="term" value="C:nucleus"/>
    <property type="evidence" value="ECO:0007669"/>
    <property type="project" value="UniProtKB-SubCell"/>
</dbReference>
<comment type="caution">
    <text evidence="21">The sequence shown here is derived from an EMBL/GenBank/DDBJ whole genome shotgun (WGS) entry which is preliminary data.</text>
</comment>
<evidence type="ECO:0000256" key="1">
    <source>
        <dbReference type="ARBA" id="ARBA00004123"/>
    </source>
</evidence>
<comment type="function">
    <text evidence="13">Catalytic component of the NuA4 histone acetyltransferase (HAT) complex which is involved in epigenetic transcriptional activation of selected genes principally by acetylation of nucleosomal histones H4, H3, H2B, H2A and H2A variant H2A.Z. Acetylates histone H4 to form H4K5ac, H4K8ac, H4K12ac and H4K16ac, histone H3 to form H3K14ac, and histone H2A to form H2AK4ac and H2AK7ac. The NuA4 complex is involved in the DNA damage response and is required for chromosome segregation. The NuA4 complex plays a direct role in repair of DNA double-strand breaks (DSBs) through homologous recombination. Recruitment to promoters depends on H3K4me. Also acetylates non-histone proteins. In addition to protein acetyltransferase, can use different acyl-CoA substrates, such as 2-hydroxyisobutanoyl-CoA (2-hydroxyisobutyryl-CoA) or (2E)-butenoyl-CoA (crotonyl-CoA), and is able to mediate protein 2-hydroxyisobutyrylation and crotonylation, respectively.</text>
</comment>
<evidence type="ECO:0000256" key="2">
    <source>
        <dbReference type="ARBA" id="ARBA00010107"/>
    </source>
</evidence>
<keyword evidence="11" id="KW-0234">DNA repair</keyword>
<comment type="catalytic activity">
    <reaction evidence="14">
        <text>2-hydroxyisobutanoyl-CoA + L-lysyl-[protein] = N(6)-(2-hydroxyisobutanoyl)-L-lysyl-[protein] + CoA + H(+)</text>
        <dbReference type="Rhea" id="RHEA:24180"/>
        <dbReference type="Rhea" id="RHEA-COMP:9752"/>
        <dbReference type="Rhea" id="RHEA-COMP:15921"/>
        <dbReference type="ChEBI" id="CHEBI:15378"/>
        <dbReference type="ChEBI" id="CHEBI:29969"/>
        <dbReference type="ChEBI" id="CHEBI:57287"/>
        <dbReference type="ChEBI" id="CHEBI:131780"/>
        <dbReference type="ChEBI" id="CHEBI:144968"/>
    </reaction>
    <physiologicalReaction direction="left-to-right" evidence="14">
        <dbReference type="Rhea" id="RHEA:24181"/>
    </physiologicalReaction>
</comment>
<dbReference type="EC" id="2.3.1.48" evidence="3"/>
<evidence type="ECO:0000256" key="6">
    <source>
        <dbReference type="ARBA" id="ARBA00022853"/>
    </source>
</evidence>
<proteinExistence type="inferred from homology"/>
<protein>
    <recommendedName>
        <fullName evidence="3">histone acetyltransferase</fullName>
        <ecNumber evidence="3">2.3.1.48</ecNumber>
    </recommendedName>
</protein>
<evidence type="ECO:0000313" key="22">
    <source>
        <dbReference type="Proteomes" id="UP000789342"/>
    </source>
</evidence>
<comment type="subcellular location">
    <subcellularLocation>
        <location evidence="1">Nucleus</location>
    </subcellularLocation>
</comment>
<evidence type="ECO:0000256" key="4">
    <source>
        <dbReference type="ARBA" id="ARBA00022679"/>
    </source>
</evidence>
<dbReference type="GO" id="GO:0006281">
    <property type="term" value="P:DNA repair"/>
    <property type="evidence" value="ECO:0007669"/>
    <property type="project" value="UniProtKB-KW"/>
</dbReference>
<reference evidence="21" key="1">
    <citation type="submission" date="2021-06" db="EMBL/GenBank/DDBJ databases">
        <authorList>
            <person name="Kallberg Y."/>
            <person name="Tangrot J."/>
            <person name="Rosling A."/>
        </authorList>
    </citation>
    <scope>NUCLEOTIDE SEQUENCE</scope>
    <source>
        <strain evidence="21">CL551</strain>
    </source>
</reference>
<dbReference type="Pfam" id="PF17772">
    <property type="entry name" value="zf-MYST"/>
    <property type="match status" value="1"/>
</dbReference>
<dbReference type="InterPro" id="IPR016197">
    <property type="entry name" value="Chromo-like_dom_sf"/>
</dbReference>
<dbReference type="SMART" id="SM00298">
    <property type="entry name" value="CHROMO"/>
    <property type="match status" value="1"/>
</dbReference>
<dbReference type="InterPro" id="IPR002717">
    <property type="entry name" value="HAT_MYST-type"/>
</dbReference>
<keyword evidence="22" id="KW-1185">Reference proteome</keyword>
<feature type="active site" description="Proton donor/acceptor" evidence="18">
    <location>
        <position position="368"/>
    </location>
</feature>
<organism evidence="21 22">
    <name type="scientific">Acaulospora morrowiae</name>
    <dbReference type="NCBI Taxonomy" id="94023"/>
    <lineage>
        <taxon>Eukaryota</taxon>
        <taxon>Fungi</taxon>
        <taxon>Fungi incertae sedis</taxon>
        <taxon>Mucoromycota</taxon>
        <taxon>Glomeromycotina</taxon>
        <taxon>Glomeromycetes</taxon>
        <taxon>Diversisporales</taxon>
        <taxon>Acaulosporaceae</taxon>
        <taxon>Acaulospora</taxon>
    </lineage>
</organism>
<comment type="catalytic activity">
    <reaction evidence="15">
        <text>(2E)-butenoyl-CoA + L-lysyl-[protein] = N(6)-(2E)-butenoyl-L-lysyl-[protein] + CoA + H(+)</text>
        <dbReference type="Rhea" id="RHEA:53908"/>
        <dbReference type="Rhea" id="RHEA-COMP:9752"/>
        <dbReference type="Rhea" id="RHEA-COMP:13707"/>
        <dbReference type="ChEBI" id="CHEBI:15378"/>
        <dbReference type="ChEBI" id="CHEBI:29969"/>
        <dbReference type="ChEBI" id="CHEBI:57287"/>
        <dbReference type="ChEBI" id="CHEBI:57332"/>
        <dbReference type="ChEBI" id="CHEBI:137954"/>
    </reaction>
    <physiologicalReaction direction="left-to-right" evidence="15">
        <dbReference type="Rhea" id="RHEA:53909"/>
    </physiologicalReaction>
</comment>
<sequence>MSPKVSTPPSSRPGTPNHANGQSLDLTIGCKLFVEVKLGKQEDKLQEFRKAEILSIRTNPVGQTEYYVHFLEFNKRLDEWVKVDRFDLARDIERPIKKKIGKGSIRDTDTPPRVGSPSTVGQKRKHAALEDTPIPTTPSHEQQNDEYESVDGSATPGNVTPLGPLNTMFTEEQEIERLRTSGSMTQILSEISRVKNLERIHFGPYDVETWYFSPYPQEYSEVGEVHICEFCLYHFICEKQLRRHSKKCQIRHPPGNEIYRCGDISFFEIDGNKQKTYCRNLCLLSKLFLDHKTLRFDVDPFLFYIMCQTDNYGCHLIGYFSKEKESTEGYNLACILTLPQHQRKGFGRLLIAFSYELSKKEGKVGSPEKPLSDLGWVSYRSYWSEVIVQILLEARNNNDEITIEDISGKTSIKQDDVISTLNYLNALKPYKGQTIICLSEGVINAYHKSKAKHQNRKIDESCLQWTPPHFTSNQLRFI</sequence>
<dbReference type="SUPFAM" id="SSF55729">
    <property type="entry name" value="Acyl-CoA N-acyltransferases (Nat)"/>
    <property type="match status" value="1"/>
</dbReference>
<keyword evidence="7" id="KW-0007">Acetylation</keyword>
<evidence type="ECO:0000256" key="3">
    <source>
        <dbReference type="ARBA" id="ARBA00013184"/>
    </source>
</evidence>
<dbReference type="InterPro" id="IPR000953">
    <property type="entry name" value="Chromo/chromo_shadow_dom"/>
</dbReference>
<keyword evidence="9" id="KW-0010">Activator</keyword>
<dbReference type="GO" id="GO:0006357">
    <property type="term" value="P:regulation of transcription by RNA polymerase II"/>
    <property type="evidence" value="ECO:0007669"/>
    <property type="project" value="TreeGrafter"/>
</dbReference>
<evidence type="ECO:0000256" key="18">
    <source>
        <dbReference type="PIRSR" id="PIRSR602717-51"/>
    </source>
</evidence>
<dbReference type="InterPro" id="IPR050603">
    <property type="entry name" value="MYST_HAT"/>
</dbReference>